<proteinExistence type="predicted"/>
<dbReference type="SMART" id="SM00860">
    <property type="entry name" value="SMI1_KNR4"/>
    <property type="match status" value="1"/>
</dbReference>
<name>A0ABY3Z371_STRRM</name>
<dbReference type="Pfam" id="PF09346">
    <property type="entry name" value="SMI1_KNR4"/>
    <property type="match status" value="1"/>
</dbReference>
<organism evidence="2 3">
    <name type="scientific">Streptomyces rimosus subsp. rimosus</name>
    <dbReference type="NCBI Taxonomy" id="132474"/>
    <lineage>
        <taxon>Bacteria</taxon>
        <taxon>Bacillati</taxon>
        <taxon>Actinomycetota</taxon>
        <taxon>Actinomycetes</taxon>
        <taxon>Kitasatosporales</taxon>
        <taxon>Streptomycetaceae</taxon>
        <taxon>Streptomyces</taxon>
    </lineage>
</organism>
<evidence type="ECO:0000313" key="3">
    <source>
        <dbReference type="Proteomes" id="UP000829494"/>
    </source>
</evidence>
<dbReference type="SUPFAM" id="SSF160631">
    <property type="entry name" value="SMI1/KNR4-like"/>
    <property type="match status" value="1"/>
</dbReference>
<dbReference type="InterPro" id="IPR037883">
    <property type="entry name" value="Knr4/Smi1-like_sf"/>
</dbReference>
<reference evidence="2 3" key="1">
    <citation type="submission" date="2022-03" db="EMBL/GenBank/DDBJ databases">
        <title>Complete genome of Streptomyces rimosus ssp. rimosus R7 (=ATCC 10970).</title>
        <authorList>
            <person name="Beganovic S."/>
            <person name="Ruckert C."/>
            <person name="Busche T."/>
            <person name="Kalinowski J."/>
            <person name="Wittmann C."/>
        </authorList>
    </citation>
    <scope>NUCLEOTIDE SEQUENCE [LARGE SCALE GENOMIC DNA]</scope>
    <source>
        <strain evidence="2 3">R7</strain>
    </source>
</reference>
<sequence>MVADSGGTASWDPGAVRARLAELARRDPRLTRTGADQHGYRLEPPLPADELHAFEALHGVELPQSYRDFLLLVADGGAGPLHGLFPLTGPTAYPGPPDDWAADDIRERDRRPGALAAPFRFTERWHAQPGRRFDAAEMVTGTLAVAEAGCGGFARLVVTGEQRGRIWYDDLEVWPNLAPGPEFHAWYTAWLTGTPDRR</sequence>
<dbReference type="Proteomes" id="UP000829494">
    <property type="component" value="Chromosome"/>
</dbReference>
<evidence type="ECO:0000259" key="1">
    <source>
        <dbReference type="SMART" id="SM00860"/>
    </source>
</evidence>
<feature type="domain" description="Knr4/Smi1-like" evidence="1">
    <location>
        <begin position="45"/>
        <end position="193"/>
    </location>
</feature>
<dbReference type="RefSeq" id="WP_003980937.1">
    <property type="nucleotide sequence ID" value="NZ_CP100443.1"/>
</dbReference>
<dbReference type="InterPro" id="IPR018958">
    <property type="entry name" value="Knr4/Smi1-like_dom"/>
</dbReference>
<protein>
    <recommendedName>
        <fullName evidence="1">Knr4/Smi1-like domain-containing protein</fullName>
    </recommendedName>
</protein>
<keyword evidence="3" id="KW-1185">Reference proteome</keyword>
<evidence type="ECO:0000313" key="2">
    <source>
        <dbReference type="EMBL" id="UNZ04721.1"/>
    </source>
</evidence>
<accession>A0ABY3Z371</accession>
<gene>
    <name evidence="2" type="ORF">SRIMR7_21450</name>
</gene>
<dbReference type="EMBL" id="CP094298">
    <property type="protein sequence ID" value="UNZ04721.1"/>
    <property type="molecule type" value="Genomic_DNA"/>
</dbReference>